<dbReference type="NCBIfam" id="TIGR01558">
    <property type="entry name" value="sm_term_P27"/>
    <property type="match status" value="1"/>
</dbReference>
<dbReference type="Pfam" id="PF05119">
    <property type="entry name" value="Terminase_4"/>
    <property type="match status" value="1"/>
</dbReference>
<proteinExistence type="predicted"/>
<sequence>MAQRKLLSQQKSRLTTEVQETKQATEEALQQLTKLSPEPPEWLDDTATKEWHRIFPLLQELPIASLDLALVSAYCTAYSDYINATIRMKNEDAIIVTERGTKLNQNHAIKRDSLSQLNSIAPKLGLTVESRLKILEPKAPKTQDDALAEMLASKGRNKTVYDIFSVDDDD</sequence>
<evidence type="ECO:0000313" key="2">
    <source>
        <dbReference type="EMBL" id="CEG62414.1"/>
    </source>
</evidence>
<accession>A0A0K2W8T7</accession>
<feature type="region of interest" description="Disordered" evidence="1">
    <location>
        <begin position="1"/>
        <end position="23"/>
    </location>
</feature>
<protein>
    <submittedName>
        <fullName evidence="2">Terminase</fullName>
    </submittedName>
</protein>
<reference evidence="2" key="1">
    <citation type="journal article" date="2017" name="Antimicrob. Agents Chemother.">
        <title>A Novel erm(44) Gene Variant from a Human Staphylococcus saprophyticus Isolate Confers Resistance to Macrolides and Lincosamides but Not Streptogramins.</title>
        <authorList>
            <person name="Strauss C."/>
            <person name="Hu Y."/>
            <person name="Coates A."/>
            <person name="Perreten V."/>
        </authorList>
    </citation>
    <scope>NUCLEOTIDE SEQUENCE</scope>
    <source>
        <strain evidence="2">N041</strain>
    </source>
</reference>
<dbReference type="EMBL" id="LN623525">
    <property type="protein sequence ID" value="CEG62414.1"/>
    <property type="molecule type" value="Genomic_DNA"/>
</dbReference>
<evidence type="ECO:0000256" key="1">
    <source>
        <dbReference type="SAM" id="MobiDB-lite"/>
    </source>
</evidence>
<dbReference type="AlphaFoldDB" id="A0A0K2W8T7"/>
<name>A0A0K2W8T7_STASA</name>
<organism evidence="2">
    <name type="scientific">Staphylococcus saprophyticus</name>
    <dbReference type="NCBI Taxonomy" id="29385"/>
    <lineage>
        <taxon>Bacteria</taxon>
        <taxon>Bacillati</taxon>
        <taxon>Bacillota</taxon>
        <taxon>Bacilli</taxon>
        <taxon>Bacillales</taxon>
        <taxon>Staphylococcaceae</taxon>
        <taxon>Staphylococcus</taxon>
    </lineage>
</organism>
<dbReference type="InterPro" id="IPR006448">
    <property type="entry name" value="Phage_term_ssu_P27"/>
</dbReference>
<feature type="compositionally biased region" description="Polar residues" evidence="1">
    <location>
        <begin position="1"/>
        <end position="18"/>
    </location>
</feature>